<dbReference type="Proteomes" id="UP000253090">
    <property type="component" value="Unassembled WGS sequence"/>
</dbReference>
<sequence length="305" mass="34848">MKIWNIRVGRKKQLFILCGGIALFLLLLVIRPSSSEAKATWLWNTKLIQQHSEDIVAFAKKQRVKIIFLQIGGDVKEDSYRNFVRTASSSGIEVHALNGKPEWALREHRQEAGDFLDWVEKYNAESQPEEKFSGVQFDVEPYLLDDWEKRQASIVKEWVENIHSWIEAGKDGGIEVGAAVPFWLDGIDYPGADKKIPLNRWMVDKFDYVAIMAYRDEAGRIYTAAKATLEEGDRQNKDVWVGVELGKSKEGPGVSFHGKSFHILTGEMNKLVRLVKGHSSFAGIAIHSYEPWRDKLSQWEQSLKK</sequence>
<dbReference type="OrthoDB" id="7054537at2"/>
<evidence type="ECO:0000313" key="1">
    <source>
        <dbReference type="EMBL" id="RCX23090.1"/>
    </source>
</evidence>
<organism evidence="1 2">
    <name type="scientific">Fontibacillus phaseoli</name>
    <dbReference type="NCBI Taxonomy" id="1416533"/>
    <lineage>
        <taxon>Bacteria</taxon>
        <taxon>Bacillati</taxon>
        <taxon>Bacillota</taxon>
        <taxon>Bacilli</taxon>
        <taxon>Bacillales</taxon>
        <taxon>Paenibacillaceae</taxon>
        <taxon>Fontibacillus</taxon>
    </lineage>
</organism>
<protein>
    <submittedName>
        <fullName evidence="1">Uncharacterized protein</fullName>
    </submittedName>
</protein>
<dbReference type="RefSeq" id="WP_114495007.1">
    <property type="nucleotide sequence ID" value="NZ_QPJW01000001.1"/>
</dbReference>
<accession>A0A369BNB6</accession>
<keyword evidence="2" id="KW-1185">Reference proteome</keyword>
<proteinExistence type="predicted"/>
<dbReference type="EMBL" id="QPJW01000001">
    <property type="protein sequence ID" value="RCX23090.1"/>
    <property type="molecule type" value="Genomic_DNA"/>
</dbReference>
<reference evidence="1 2" key="1">
    <citation type="submission" date="2018-07" db="EMBL/GenBank/DDBJ databases">
        <title>Genomic Encyclopedia of Type Strains, Phase III (KMG-III): the genomes of soil and plant-associated and newly described type strains.</title>
        <authorList>
            <person name="Whitman W."/>
        </authorList>
    </citation>
    <scope>NUCLEOTIDE SEQUENCE [LARGE SCALE GENOMIC DNA]</scope>
    <source>
        <strain evidence="1 2">CECT 8333</strain>
    </source>
</reference>
<dbReference type="AlphaFoldDB" id="A0A369BNB6"/>
<comment type="caution">
    <text evidence="1">The sequence shown here is derived from an EMBL/GenBank/DDBJ whole genome shotgun (WGS) entry which is preliminary data.</text>
</comment>
<evidence type="ECO:0000313" key="2">
    <source>
        <dbReference type="Proteomes" id="UP000253090"/>
    </source>
</evidence>
<name>A0A369BNB6_9BACL</name>
<gene>
    <name evidence="1" type="ORF">DFP94_101682</name>
</gene>